<organism evidence="10 11">
    <name type="scientific">Rossellomorea aquimaris</name>
    <dbReference type="NCBI Taxonomy" id="189382"/>
    <lineage>
        <taxon>Bacteria</taxon>
        <taxon>Bacillati</taxon>
        <taxon>Bacillota</taxon>
        <taxon>Bacilli</taxon>
        <taxon>Bacillales</taxon>
        <taxon>Bacillaceae</taxon>
        <taxon>Rossellomorea</taxon>
    </lineage>
</organism>
<dbReference type="SUPFAM" id="SSF53383">
    <property type="entry name" value="PLP-dependent transferases"/>
    <property type="match status" value="1"/>
</dbReference>
<dbReference type="InterPro" id="IPR015421">
    <property type="entry name" value="PyrdxlP-dep_Trfase_major"/>
</dbReference>
<reference evidence="10 11" key="1">
    <citation type="submission" date="2019-08" db="EMBL/GenBank/DDBJ databases">
        <title>Bacillus genomes from the desert of Cuatro Cienegas, Coahuila.</title>
        <authorList>
            <person name="Olmedo-Alvarez G."/>
        </authorList>
    </citation>
    <scope>NUCLEOTIDE SEQUENCE [LARGE SCALE GENOMIC DNA]</scope>
    <source>
        <strain evidence="10 11">CH87b_3T</strain>
    </source>
</reference>
<evidence type="ECO:0000256" key="3">
    <source>
        <dbReference type="ARBA" id="ARBA00012239"/>
    </source>
</evidence>
<gene>
    <name evidence="10" type="ORF">FZC85_20420</name>
</gene>
<comment type="similarity">
    <text evidence="2 8">Belongs to the class-V pyridoxal-phosphate-dependent aminotransferase family. Csd subfamily.</text>
</comment>
<proteinExistence type="inferred from homology"/>
<evidence type="ECO:0000256" key="4">
    <source>
        <dbReference type="ARBA" id="ARBA00022679"/>
    </source>
</evidence>
<dbReference type="InterPro" id="IPR020578">
    <property type="entry name" value="Aminotrans_V_PyrdxlP_BS"/>
</dbReference>
<sequence length="409" mass="44923">MDVKEIRKQFPILDQEVNSHPLVYLDSAATSQKPVSVIEAMNDYYRGYNSNVHRGVHTLGTRATDGYEGAREKVRNFINASSAQEVIFTRGTTTAINTVAASYGRANLSEGDEIVITHMEHHSNIIPWQQLAKETGAALKYVPLQEDGTIAIEDVRATVSSQTKIVSIMMVSNVLGTMNPIKEITRIAHENGAVMVVDGAQAAPHMKVDVQDLDCDFFAFSGHKMVGPTGIGVLYGKKKHLNKMEPVEFGGEMIDFVGLQESTWKELPWKFEGGTPIIAGAIGLGAAIDFLEEVGLHNIEEHEHKLAAYALEKMNEVEGMKIFGPSDPGKRAGLVTFNIDDVHPHDVATVLDTEGIAVRAGHHCAQPLMKWLNVSATARASFYLYNTEEDIDKLVAGLLKTKEFFSDVF</sequence>
<evidence type="ECO:0000313" key="10">
    <source>
        <dbReference type="EMBL" id="TYS81235.1"/>
    </source>
</evidence>
<dbReference type="PANTHER" id="PTHR43586">
    <property type="entry name" value="CYSTEINE DESULFURASE"/>
    <property type="match status" value="1"/>
</dbReference>
<evidence type="ECO:0000259" key="9">
    <source>
        <dbReference type="Pfam" id="PF00266"/>
    </source>
</evidence>
<dbReference type="EMBL" id="VTEZ01000008">
    <property type="protein sequence ID" value="TYS81235.1"/>
    <property type="molecule type" value="Genomic_DNA"/>
</dbReference>
<dbReference type="RefSeq" id="WP_148970817.1">
    <property type="nucleotide sequence ID" value="NZ_JBNIKW010000009.1"/>
</dbReference>
<name>A0A5D4U1N9_9BACI</name>
<dbReference type="InterPro" id="IPR016454">
    <property type="entry name" value="Cysteine_dSase"/>
</dbReference>
<evidence type="ECO:0000313" key="11">
    <source>
        <dbReference type="Proteomes" id="UP000324269"/>
    </source>
</evidence>
<evidence type="ECO:0000256" key="8">
    <source>
        <dbReference type="RuleBase" id="RU004506"/>
    </source>
</evidence>
<dbReference type="GO" id="GO:0030170">
    <property type="term" value="F:pyridoxal phosphate binding"/>
    <property type="evidence" value="ECO:0007669"/>
    <property type="project" value="UniProtKB-UniRule"/>
</dbReference>
<comment type="function">
    <text evidence="8">Catalyzes the removal of elemental sulfur and selenium atoms from L-cysteine, L-cystine, L-selenocysteine, and L-selenocystine to produce L-alanine.</text>
</comment>
<dbReference type="AlphaFoldDB" id="A0A5D4U1N9"/>
<dbReference type="InterPro" id="IPR010970">
    <property type="entry name" value="Cys_dSase_SufS"/>
</dbReference>
<dbReference type="InterPro" id="IPR015422">
    <property type="entry name" value="PyrdxlP-dep_Trfase_small"/>
</dbReference>
<dbReference type="PROSITE" id="PS00595">
    <property type="entry name" value="AA_TRANSFER_CLASS_5"/>
    <property type="match status" value="1"/>
</dbReference>
<feature type="domain" description="Aminotransferase class V" evidence="9">
    <location>
        <begin position="23"/>
        <end position="394"/>
    </location>
</feature>
<dbReference type="EC" id="2.8.1.7" evidence="3 8"/>
<comment type="cofactor">
    <cofactor evidence="1 7">
        <name>pyridoxal 5'-phosphate</name>
        <dbReference type="ChEBI" id="CHEBI:597326"/>
    </cofactor>
</comment>
<evidence type="ECO:0000256" key="2">
    <source>
        <dbReference type="ARBA" id="ARBA00010447"/>
    </source>
</evidence>
<dbReference type="InterPro" id="IPR015424">
    <property type="entry name" value="PyrdxlP-dep_Trfase"/>
</dbReference>
<comment type="catalytic activity">
    <reaction evidence="6 8">
        <text>(sulfur carrier)-H + L-cysteine = (sulfur carrier)-SH + L-alanine</text>
        <dbReference type="Rhea" id="RHEA:43892"/>
        <dbReference type="Rhea" id="RHEA-COMP:14737"/>
        <dbReference type="Rhea" id="RHEA-COMP:14739"/>
        <dbReference type="ChEBI" id="CHEBI:29917"/>
        <dbReference type="ChEBI" id="CHEBI:35235"/>
        <dbReference type="ChEBI" id="CHEBI:57972"/>
        <dbReference type="ChEBI" id="CHEBI:64428"/>
        <dbReference type="EC" id="2.8.1.7"/>
    </reaction>
</comment>
<dbReference type="CDD" id="cd06453">
    <property type="entry name" value="SufS_like"/>
    <property type="match status" value="1"/>
</dbReference>
<keyword evidence="4 8" id="KW-0808">Transferase</keyword>
<dbReference type="Proteomes" id="UP000324269">
    <property type="component" value="Unassembled WGS sequence"/>
</dbReference>
<accession>A0A5D4U1N9</accession>
<protein>
    <recommendedName>
        <fullName evidence="3 8">Cysteine desulfurase</fullName>
        <ecNumber evidence="3 8">2.8.1.7</ecNumber>
    </recommendedName>
</protein>
<evidence type="ECO:0000256" key="6">
    <source>
        <dbReference type="ARBA" id="ARBA00050776"/>
    </source>
</evidence>
<keyword evidence="5 8" id="KW-0663">Pyridoxal phosphate</keyword>
<dbReference type="GO" id="GO:0006534">
    <property type="term" value="P:cysteine metabolic process"/>
    <property type="evidence" value="ECO:0007669"/>
    <property type="project" value="UniProtKB-UniRule"/>
</dbReference>
<evidence type="ECO:0000256" key="5">
    <source>
        <dbReference type="ARBA" id="ARBA00022898"/>
    </source>
</evidence>
<dbReference type="Pfam" id="PF00266">
    <property type="entry name" value="Aminotran_5"/>
    <property type="match status" value="1"/>
</dbReference>
<dbReference type="InterPro" id="IPR000192">
    <property type="entry name" value="Aminotrans_V_dom"/>
</dbReference>
<comment type="caution">
    <text evidence="10">The sequence shown here is derived from an EMBL/GenBank/DDBJ whole genome shotgun (WGS) entry which is preliminary data.</text>
</comment>
<dbReference type="PANTHER" id="PTHR43586:SF8">
    <property type="entry name" value="CYSTEINE DESULFURASE 1, CHLOROPLASTIC"/>
    <property type="match status" value="1"/>
</dbReference>
<dbReference type="Gene3D" id="3.90.1150.10">
    <property type="entry name" value="Aspartate Aminotransferase, domain 1"/>
    <property type="match status" value="1"/>
</dbReference>
<dbReference type="Gene3D" id="3.40.640.10">
    <property type="entry name" value="Type I PLP-dependent aspartate aminotransferase-like (Major domain)"/>
    <property type="match status" value="1"/>
</dbReference>
<evidence type="ECO:0000256" key="1">
    <source>
        <dbReference type="ARBA" id="ARBA00001933"/>
    </source>
</evidence>
<dbReference type="GO" id="GO:0031071">
    <property type="term" value="F:cysteine desulfurase activity"/>
    <property type="evidence" value="ECO:0007669"/>
    <property type="project" value="UniProtKB-UniRule"/>
</dbReference>
<dbReference type="NCBIfam" id="TIGR01979">
    <property type="entry name" value="sufS"/>
    <property type="match status" value="1"/>
</dbReference>
<dbReference type="OrthoDB" id="9804366at2"/>
<evidence type="ECO:0000256" key="7">
    <source>
        <dbReference type="RuleBase" id="RU004504"/>
    </source>
</evidence>
<dbReference type="STRING" id="189382.BHE18_13615"/>
<dbReference type="PIRSF" id="PIRSF005572">
    <property type="entry name" value="NifS"/>
    <property type="match status" value="1"/>
</dbReference>